<dbReference type="PANTHER" id="PTHR30485:SF0">
    <property type="entry name" value="NI_FE-HYDROGENASE 1 B-TYPE CYTOCHROME SUBUNIT-RELATED"/>
    <property type="match status" value="1"/>
</dbReference>
<dbReference type="STRING" id="871963.Desdi_1871"/>
<dbReference type="RefSeq" id="WP_015262307.1">
    <property type="nucleotide sequence ID" value="NC_019903.1"/>
</dbReference>
<evidence type="ECO:0000259" key="13">
    <source>
        <dbReference type="Pfam" id="PF01292"/>
    </source>
</evidence>
<evidence type="ECO:0000256" key="4">
    <source>
        <dbReference type="ARBA" id="ARBA00022475"/>
    </source>
</evidence>
<feature type="transmembrane region" description="Helical" evidence="12">
    <location>
        <begin position="155"/>
        <end position="175"/>
    </location>
</feature>
<dbReference type="GO" id="GO:0020037">
    <property type="term" value="F:heme binding"/>
    <property type="evidence" value="ECO:0007669"/>
    <property type="project" value="TreeGrafter"/>
</dbReference>
<dbReference type="PANTHER" id="PTHR30485">
    <property type="entry name" value="NI/FE-HYDROGENASE 1 B-TYPE CYTOCHROME SUBUNIT"/>
    <property type="match status" value="1"/>
</dbReference>
<dbReference type="PRINTS" id="PR00161">
    <property type="entry name" value="NIHGNASECYTB"/>
</dbReference>
<evidence type="ECO:0000256" key="9">
    <source>
        <dbReference type="ARBA" id="ARBA00022989"/>
    </source>
</evidence>
<name>L0F8F6_DESDL</name>
<dbReference type="InterPro" id="IPR016174">
    <property type="entry name" value="Di-haem_cyt_TM"/>
</dbReference>
<dbReference type="NCBIfam" id="TIGR02125">
    <property type="entry name" value="CytB-hydogenase"/>
    <property type="match status" value="1"/>
</dbReference>
<keyword evidence="15" id="KW-1185">Reference proteome</keyword>
<dbReference type="Pfam" id="PF01292">
    <property type="entry name" value="Ni_hydr_CYTB"/>
    <property type="match status" value="1"/>
</dbReference>
<keyword evidence="6 12" id="KW-0812">Transmembrane</keyword>
<feature type="transmembrane region" description="Helical" evidence="12">
    <location>
        <begin position="47"/>
        <end position="65"/>
    </location>
</feature>
<keyword evidence="5" id="KW-0349">Heme</keyword>
<sequence length="207" mass="23912">MANPAEHPLSHRITHWINLINFIALIFTGLLIHSPYEGMPMNAIRNIHFFFMYSLIFTGIIRFYISFLSKDRDYKKFFINAHDVKGFVPQIKYYLFLQKNHPDNPNAYNPMQKLAYIGLPILAVLQIVTGALLYLPMKFASLEASLGGLAAIRGFHFVVTWLFIAIIAVHVYMVFTEAIDQFWYMFFGIDRKKNKSTATGKTSPLEH</sequence>
<comment type="similarity">
    <text evidence="2">Belongs to the HupC/HyaC/HydC family.</text>
</comment>
<dbReference type="InterPro" id="IPR011577">
    <property type="entry name" value="Cyt_b561_bac/Ni-Hgenase"/>
</dbReference>
<reference evidence="15" key="1">
    <citation type="submission" date="2012-02" db="EMBL/GenBank/DDBJ databases">
        <title>Complete sequence of Desulfitobacterium dichloroeliminans LMG P-21439.</title>
        <authorList>
            <person name="Lucas S."/>
            <person name="Han J."/>
            <person name="Lapidus A."/>
            <person name="Cheng J.-F."/>
            <person name="Goodwin L."/>
            <person name="Pitluck S."/>
            <person name="Peters L."/>
            <person name="Ovchinnikova G."/>
            <person name="Teshima H."/>
            <person name="Detter J.C."/>
            <person name="Han C."/>
            <person name="Tapia R."/>
            <person name="Land M."/>
            <person name="Hauser L."/>
            <person name="Kyrpides N."/>
            <person name="Ivanova N."/>
            <person name="Pagani I."/>
            <person name="Kruse T."/>
            <person name="de Vos W.M."/>
            <person name="Boon N."/>
            <person name="Smidt H."/>
            <person name="Woyke T."/>
        </authorList>
    </citation>
    <scope>NUCLEOTIDE SEQUENCE [LARGE SCALE GENOMIC DNA]</scope>
    <source>
        <strain evidence="15">LMG P-21439 / DCA1</strain>
    </source>
</reference>
<evidence type="ECO:0000256" key="11">
    <source>
        <dbReference type="ARBA" id="ARBA00023136"/>
    </source>
</evidence>
<evidence type="ECO:0000313" key="14">
    <source>
        <dbReference type="EMBL" id="AGA69320.1"/>
    </source>
</evidence>
<dbReference type="Proteomes" id="UP000010797">
    <property type="component" value="Chromosome"/>
</dbReference>
<keyword evidence="11 12" id="KW-0472">Membrane</keyword>
<dbReference type="GO" id="GO:0009055">
    <property type="term" value="F:electron transfer activity"/>
    <property type="evidence" value="ECO:0007669"/>
    <property type="project" value="InterPro"/>
</dbReference>
<dbReference type="GO" id="GO:0022904">
    <property type="term" value="P:respiratory electron transport chain"/>
    <property type="evidence" value="ECO:0007669"/>
    <property type="project" value="InterPro"/>
</dbReference>
<feature type="transmembrane region" description="Helical" evidence="12">
    <location>
        <begin position="114"/>
        <end position="135"/>
    </location>
</feature>
<feature type="transmembrane region" description="Helical" evidence="12">
    <location>
        <begin position="16"/>
        <end position="35"/>
    </location>
</feature>
<keyword evidence="9 12" id="KW-1133">Transmembrane helix</keyword>
<proteinExistence type="inferred from homology"/>
<evidence type="ECO:0000256" key="10">
    <source>
        <dbReference type="ARBA" id="ARBA00023004"/>
    </source>
</evidence>
<dbReference type="InterPro" id="IPR000516">
    <property type="entry name" value="Ni-dep_Hydgase_cyt-B"/>
</dbReference>
<evidence type="ECO:0000256" key="12">
    <source>
        <dbReference type="SAM" id="Phobius"/>
    </source>
</evidence>
<keyword evidence="8" id="KW-0249">Electron transport</keyword>
<evidence type="ECO:0000256" key="8">
    <source>
        <dbReference type="ARBA" id="ARBA00022982"/>
    </source>
</evidence>
<dbReference type="HOGENOM" id="CLU_075520_2_0_9"/>
<keyword evidence="3" id="KW-0813">Transport</keyword>
<dbReference type="Gene3D" id="1.20.950.20">
    <property type="entry name" value="Transmembrane di-heme cytochromes, Chain C"/>
    <property type="match status" value="1"/>
</dbReference>
<comment type="subcellular location">
    <subcellularLocation>
        <location evidence="1">Cell membrane</location>
        <topology evidence="1">Multi-pass membrane protein</topology>
    </subcellularLocation>
</comment>
<dbReference type="KEGG" id="ddl:Desdi_1871"/>
<dbReference type="GO" id="GO:0005506">
    <property type="term" value="F:iron ion binding"/>
    <property type="evidence" value="ECO:0007669"/>
    <property type="project" value="InterPro"/>
</dbReference>
<feature type="domain" description="Cytochrome b561 bacterial/Ni-hydrogenase" evidence="13">
    <location>
        <begin position="7"/>
        <end position="187"/>
    </location>
</feature>
<evidence type="ECO:0000256" key="7">
    <source>
        <dbReference type="ARBA" id="ARBA00022723"/>
    </source>
</evidence>
<dbReference type="GO" id="GO:0005886">
    <property type="term" value="C:plasma membrane"/>
    <property type="evidence" value="ECO:0007669"/>
    <property type="project" value="UniProtKB-SubCell"/>
</dbReference>
<protein>
    <submittedName>
        <fullName evidence="14">Ni/Fe-hydrogenase, b-type cytochrome subunit</fullName>
    </submittedName>
</protein>
<keyword evidence="10" id="KW-0408">Iron</keyword>
<dbReference type="AlphaFoldDB" id="L0F8F6"/>
<keyword evidence="4" id="KW-1003">Cell membrane</keyword>
<gene>
    <name evidence="14" type="ordered locus">Desdi_1871</name>
</gene>
<dbReference type="InterPro" id="IPR051542">
    <property type="entry name" value="Hydrogenase_cytochrome"/>
</dbReference>
<organism evidence="14 15">
    <name type="scientific">Desulfitobacterium dichloroeliminans (strain LMG P-21439 / DCA1)</name>
    <dbReference type="NCBI Taxonomy" id="871963"/>
    <lineage>
        <taxon>Bacteria</taxon>
        <taxon>Bacillati</taxon>
        <taxon>Bacillota</taxon>
        <taxon>Clostridia</taxon>
        <taxon>Eubacteriales</taxon>
        <taxon>Desulfitobacteriaceae</taxon>
        <taxon>Desulfitobacterium</taxon>
    </lineage>
</organism>
<dbReference type="SUPFAM" id="SSF81342">
    <property type="entry name" value="Transmembrane di-heme cytochromes"/>
    <property type="match status" value="1"/>
</dbReference>
<keyword evidence="7" id="KW-0479">Metal-binding</keyword>
<evidence type="ECO:0000256" key="3">
    <source>
        <dbReference type="ARBA" id="ARBA00022448"/>
    </source>
</evidence>
<accession>L0F8F6</accession>
<evidence type="ECO:0000256" key="5">
    <source>
        <dbReference type="ARBA" id="ARBA00022617"/>
    </source>
</evidence>
<dbReference type="OrthoDB" id="257690at2"/>
<evidence type="ECO:0000256" key="1">
    <source>
        <dbReference type="ARBA" id="ARBA00004651"/>
    </source>
</evidence>
<dbReference type="EMBL" id="CP003344">
    <property type="protein sequence ID" value="AGA69320.1"/>
    <property type="molecule type" value="Genomic_DNA"/>
</dbReference>
<evidence type="ECO:0000256" key="2">
    <source>
        <dbReference type="ARBA" id="ARBA00008622"/>
    </source>
</evidence>
<evidence type="ECO:0000256" key="6">
    <source>
        <dbReference type="ARBA" id="ARBA00022692"/>
    </source>
</evidence>
<evidence type="ECO:0000313" key="15">
    <source>
        <dbReference type="Proteomes" id="UP000010797"/>
    </source>
</evidence>
<dbReference type="eggNOG" id="COG1969">
    <property type="taxonomic scope" value="Bacteria"/>
</dbReference>